<feature type="region of interest" description="Disordered" evidence="1">
    <location>
        <begin position="29"/>
        <end position="52"/>
    </location>
</feature>
<sequence length="308" mass="33961">MLKINKQHVSASACCLPSHGNQLLPSHEALKSGKRSSLSRSNSSGSEGIISRVSSTVSQSPIVYRGKRAASDAAYVTKRLMKSTGKASWIAGTTFLILVLPLIVEMDREQQLNELELQQASAIVHIVEIDPLVISASIQAMGFPSFSVMTPSGKRALSKPNSIDEVLWKGIHERLFLYKSDAEKFILNTTTLYEMVFVDAYDGEDVFPNKLWDPHSPFLKALGNKLHPEHGTVVANLHSDSNFSNFDGSAQFFLPQLLPMRKYVSRVCQAYKDVLVGNWSSYENGSGLAFYVSVPWVCNASLVVCRGF</sequence>
<evidence type="ECO:0000256" key="1">
    <source>
        <dbReference type="SAM" id="MobiDB-lite"/>
    </source>
</evidence>
<feature type="transmembrane region" description="Helical" evidence="2">
    <location>
        <begin position="87"/>
        <end position="104"/>
    </location>
</feature>
<protein>
    <submittedName>
        <fullName evidence="3">Uncharacterized protein</fullName>
    </submittedName>
</protein>
<dbReference type="Proteomes" id="UP000325577">
    <property type="component" value="Linkage Group LG21"/>
</dbReference>
<keyword evidence="2" id="KW-0472">Membrane</keyword>
<evidence type="ECO:0000313" key="4">
    <source>
        <dbReference type="Proteomes" id="UP000325577"/>
    </source>
</evidence>
<feature type="compositionally biased region" description="Low complexity" evidence="1">
    <location>
        <begin position="35"/>
        <end position="46"/>
    </location>
</feature>
<organism evidence="3 4">
    <name type="scientific">Nyssa sinensis</name>
    <dbReference type="NCBI Taxonomy" id="561372"/>
    <lineage>
        <taxon>Eukaryota</taxon>
        <taxon>Viridiplantae</taxon>
        <taxon>Streptophyta</taxon>
        <taxon>Embryophyta</taxon>
        <taxon>Tracheophyta</taxon>
        <taxon>Spermatophyta</taxon>
        <taxon>Magnoliopsida</taxon>
        <taxon>eudicotyledons</taxon>
        <taxon>Gunneridae</taxon>
        <taxon>Pentapetalae</taxon>
        <taxon>asterids</taxon>
        <taxon>Cornales</taxon>
        <taxon>Nyssaceae</taxon>
        <taxon>Nyssa</taxon>
    </lineage>
</organism>
<evidence type="ECO:0000313" key="3">
    <source>
        <dbReference type="EMBL" id="KAA8527812.1"/>
    </source>
</evidence>
<dbReference type="InterPro" id="IPR017411">
    <property type="entry name" value="Tom22_pln"/>
</dbReference>
<dbReference type="Gene3D" id="3.40.50.150">
    <property type="entry name" value="Vaccinia Virus protein VP39"/>
    <property type="match status" value="1"/>
</dbReference>
<dbReference type="OrthoDB" id="411785at2759"/>
<dbReference type="EMBL" id="CM018045">
    <property type="protein sequence ID" value="KAA8527812.1"/>
    <property type="molecule type" value="Genomic_DNA"/>
</dbReference>
<dbReference type="InterPro" id="IPR029063">
    <property type="entry name" value="SAM-dependent_MTases_sf"/>
</dbReference>
<reference evidence="3 4" key="1">
    <citation type="submission" date="2019-09" db="EMBL/GenBank/DDBJ databases">
        <title>A chromosome-level genome assembly of the Chinese tupelo Nyssa sinensis.</title>
        <authorList>
            <person name="Yang X."/>
            <person name="Kang M."/>
            <person name="Yang Y."/>
            <person name="Xiong H."/>
            <person name="Wang M."/>
            <person name="Zhang Z."/>
            <person name="Wang Z."/>
            <person name="Wu H."/>
            <person name="Ma T."/>
            <person name="Liu J."/>
            <person name="Xi Z."/>
        </authorList>
    </citation>
    <scope>NUCLEOTIDE SEQUENCE [LARGE SCALE GENOMIC DNA]</scope>
    <source>
        <strain evidence="3">J267</strain>
        <tissue evidence="3">Leaf</tissue>
    </source>
</reference>
<gene>
    <name evidence="3" type="ORF">F0562_035319</name>
</gene>
<evidence type="ECO:0000256" key="2">
    <source>
        <dbReference type="SAM" id="Phobius"/>
    </source>
</evidence>
<proteinExistence type="predicted"/>
<name>A0A5J5AD70_9ASTE</name>
<keyword evidence="2" id="KW-0812">Transmembrane</keyword>
<dbReference type="CDD" id="cd22884">
    <property type="entry name" value="TOM22"/>
    <property type="match status" value="1"/>
</dbReference>
<keyword evidence="4" id="KW-1185">Reference proteome</keyword>
<dbReference type="PANTHER" id="PTHR46867:SF4">
    <property type="entry name" value="MITOCHONDRIAL IMPORT RECEPTOR SUBUNIT TOM9-2"/>
    <property type="match status" value="1"/>
</dbReference>
<dbReference type="PANTHER" id="PTHR46867">
    <property type="entry name" value="MITOCHONDRIAL IMPORT RECEPTOR SUBUNIT TOM9-2"/>
    <property type="match status" value="1"/>
</dbReference>
<dbReference type="AlphaFoldDB" id="A0A5J5AD70"/>
<keyword evidence="2" id="KW-1133">Transmembrane helix</keyword>
<accession>A0A5J5AD70</accession>